<dbReference type="InterPro" id="IPR036237">
    <property type="entry name" value="Xyl_isomerase-like_sf"/>
</dbReference>
<accession>A0ABX6GUP3</accession>
<feature type="domain" description="Xylose isomerase-like TIM barrel" evidence="1">
    <location>
        <begin position="29"/>
        <end position="302"/>
    </location>
</feature>
<dbReference type="Pfam" id="PF01261">
    <property type="entry name" value="AP_endonuc_2"/>
    <property type="match status" value="1"/>
</dbReference>
<proteinExistence type="predicted"/>
<evidence type="ECO:0000313" key="3">
    <source>
        <dbReference type="Proteomes" id="UP000430368"/>
    </source>
</evidence>
<protein>
    <submittedName>
        <fullName evidence="2">TIM barrel protein</fullName>
    </submittedName>
</protein>
<reference evidence="2 3" key="1">
    <citation type="submission" date="2019-07" db="EMBL/GenBank/DDBJ databases">
        <title>Serratia dokdonensis sp. nov., an elicitor of systemic resistance in Nicotiana Tabacum.</title>
        <authorList>
            <person name="Son J.-S."/>
            <person name="Hwang Y.-J."/>
            <person name="Lee S.-Y."/>
            <person name="Ghim S.-Y."/>
        </authorList>
    </citation>
    <scope>NUCLEOTIDE SEQUENCE [LARGE SCALE GENOMIC DNA]</scope>
    <source>
        <strain evidence="2 3">KUDC3025</strain>
    </source>
</reference>
<sequence>MTIHIANAPCSWGVDDPDNPHLPPWSQVLREAAAAGYASIELGPWRYLPTQADELCAALRQHGLSLVAGTIFDDLVSETNFARIVELTHNICRNLSHVPSARKIAGSRYPAPYLVIIDFGNPQRAKFAGHSQRAPRLSDADWQRMIGHINTISDIAWRQYGVRPVIHPHAGGSIEFADEIARLAAQIPHQTAGLCLDTGHLYYSGMDPLTWLDKYFDRIDYLHFKDVDAAVFRRVLASGVDFFSACAEGVMCPLGQGAIDYPALQAFLRERGYQGWITIEQERDPRNAQGSLRDVSESLRYLQSVGFKQETAV</sequence>
<keyword evidence="3" id="KW-1185">Reference proteome</keyword>
<dbReference type="EMBL" id="CP041764">
    <property type="protein sequence ID" value="QHA89979.1"/>
    <property type="molecule type" value="Genomic_DNA"/>
</dbReference>
<evidence type="ECO:0000313" key="2">
    <source>
        <dbReference type="EMBL" id="QHA89979.1"/>
    </source>
</evidence>
<dbReference type="InterPro" id="IPR013022">
    <property type="entry name" value="Xyl_isomerase-like_TIM-brl"/>
</dbReference>
<dbReference type="RefSeq" id="WP_160031458.1">
    <property type="nucleotide sequence ID" value="NZ_CP041764.1"/>
</dbReference>
<name>A0ABX6GUP3_9GAMM</name>
<dbReference type="Proteomes" id="UP000430368">
    <property type="component" value="Chromosome"/>
</dbReference>
<evidence type="ECO:0000259" key="1">
    <source>
        <dbReference type="Pfam" id="PF01261"/>
    </source>
</evidence>
<dbReference type="SUPFAM" id="SSF51658">
    <property type="entry name" value="Xylose isomerase-like"/>
    <property type="match status" value="1"/>
</dbReference>
<dbReference type="Gene3D" id="3.20.20.150">
    <property type="entry name" value="Divalent-metal-dependent TIM barrel enzymes"/>
    <property type="match status" value="1"/>
</dbReference>
<organism evidence="2 3">
    <name type="scientific">Serratia rhizosphaerae</name>
    <dbReference type="NCBI Taxonomy" id="2597702"/>
    <lineage>
        <taxon>Bacteria</taxon>
        <taxon>Pseudomonadati</taxon>
        <taxon>Pseudomonadota</taxon>
        <taxon>Gammaproteobacteria</taxon>
        <taxon>Enterobacterales</taxon>
        <taxon>Yersiniaceae</taxon>
        <taxon>Serratia</taxon>
    </lineage>
</organism>
<gene>
    <name evidence="2" type="ORF">FO014_21755</name>
</gene>
<dbReference type="PANTHER" id="PTHR12110">
    <property type="entry name" value="HYDROXYPYRUVATE ISOMERASE"/>
    <property type="match status" value="1"/>
</dbReference>
<dbReference type="InterPro" id="IPR050312">
    <property type="entry name" value="IolE/XylAMocC-like"/>
</dbReference>
<dbReference type="PANTHER" id="PTHR12110:SF41">
    <property type="entry name" value="INOSOSE DEHYDRATASE"/>
    <property type="match status" value="1"/>
</dbReference>